<evidence type="ECO:0000256" key="4">
    <source>
        <dbReference type="ARBA" id="ARBA00022801"/>
    </source>
</evidence>
<dbReference type="Pfam" id="PF00626">
    <property type="entry name" value="Gelsolin"/>
    <property type="match status" value="2"/>
</dbReference>
<feature type="compositionally biased region" description="Basic and acidic residues" evidence="8">
    <location>
        <begin position="703"/>
        <end position="722"/>
    </location>
</feature>
<evidence type="ECO:0000256" key="1">
    <source>
        <dbReference type="ARBA" id="ARBA00004477"/>
    </source>
</evidence>
<feature type="transmembrane region" description="Helical" evidence="9">
    <location>
        <begin position="310"/>
        <end position="330"/>
    </location>
</feature>
<comment type="similarity">
    <text evidence="2">Belongs to the peptidase A22B family.</text>
</comment>
<accession>A0ABP0I224</accession>
<dbReference type="InterPro" id="IPR006639">
    <property type="entry name" value="Preselin/SPP"/>
</dbReference>
<dbReference type="Gene3D" id="3.40.20.10">
    <property type="entry name" value="Severin"/>
    <property type="match status" value="2"/>
</dbReference>
<feature type="compositionally biased region" description="Basic and acidic residues" evidence="8">
    <location>
        <begin position="15"/>
        <end position="39"/>
    </location>
</feature>
<feature type="domain" description="Gelsolin-like" evidence="10">
    <location>
        <begin position="778"/>
        <end position="859"/>
    </location>
</feature>
<feature type="region of interest" description="Disordered" evidence="8">
    <location>
        <begin position="703"/>
        <end position="739"/>
    </location>
</feature>
<gene>
    <name evidence="11" type="ORF">SCF082_LOCUS4424</name>
</gene>
<keyword evidence="6 9" id="KW-1133">Transmembrane helix</keyword>
<evidence type="ECO:0000256" key="9">
    <source>
        <dbReference type="SAM" id="Phobius"/>
    </source>
</evidence>
<feature type="transmembrane region" description="Helical" evidence="9">
    <location>
        <begin position="402"/>
        <end position="425"/>
    </location>
</feature>
<dbReference type="PANTHER" id="PTHR12174">
    <property type="entry name" value="SIGNAL PEPTIDE PEPTIDASE"/>
    <property type="match status" value="1"/>
</dbReference>
<evidence type="ECO:0000313" key="12">
    <source>
        <dbReference type="Proteomes" id="UP001642464"/>
    </source>
</evidence>
<evidence type="ECO:0000313" key="11">
    <source>
        <dbReference type="EMBL" id="CAK8995587.1"/>
    </source>
</evidence>
<evidence type="ECO:0000256" key="5">
    <source>
        <dbReference type="ARBA" id="ARBA00022824"/>
    </source>
</evidence>
<feature type="region of interest" description="Disordered" evidence="8">
    <location>
        <begin position="460"/>
        <end position="496"/>
    </location>
</feature>
<dbReference type="CDD" id="cd11290">
    <property type="entry name" value="gelsolin_S1_like"/>
    <property type="match status" value="1"/>
</dbReference>
<sequence>MPTSCRTSSPKPKPCTKESKESGEKASRQSQKLKAEAKKIPRPSGLQSSLLRLYGSLGIGISAFAAVAEMMRHQIPTGHFELRDGRLINISHFDPLELGPFPKCHPHFGEHRVNDTWVKIAHVPAGGPFLPGHPQNPEWLEKSRMQQKEDNLTWKSFQSSLHMVVLASLCVLTASKHSLWTLTEPAATQRSTHTLEQEDAYWLPLIGSGFLFAIFLGLKYLSIDWLKEILQVCILSTCAIGVGDNAEELWQVFGAPGQAEPTSTFTTLLKFIPGFGMALAYAISKHWMLNNIMGLSFCLMGIRYVNLSSFRTGVVLLAGLFLYDVFWVFLSKPLFGANVMVSVAKGIEAPMKLLLPRDCGGCGDLKFGMLGLGDIAVPGLFTSFLAKWDAVKMSEGSSTGFIYLNVAIMMYILSLAATIAAMIIFNHAQPALLYICPGLLLGSIGVAFARAETSQLLTYSLPGSPEKKQPEEEEAAKKTRKRQLDGPGGFPEAASLLSGQGSPTGIHKFAPGNPYLVSVMPLLLNMATACGPAFEKNEKSKHVITQDSWRLVKIEPEVQDIADHFGLDERITGKLQEALNTRPDPGTDLEVMWEILDEARNPPGLTMIKVKEMLEGTFRMGEQKDAGVQSLAEKFKLDERAAYKLSEVLSTKPNKKDVLKALDVHLAASNNPSALVMLKLADLRRDVPLGEVPYGTKGYRDRPYLGNYDRDGRRIGRGEDRTQQQAAGEGPPARGERNIGAIGTDEDKALRKMAATKEPAWAGAGSKPGLLVWRVEHFHVVPVDPGSYGKFHKGDSYIVLQTVETDSGKLVHTIYFYIGTESSIDEKGTAAYKTVELDDLLDGEPKQVREEMGKESPDFVGLFKELEFLDGGVDSGFKHVVPEGHDTKLYQIRRVKGKTTVLQVPARKEMLNDGDSFVLDAPEKIYVLDGPKASPFEKRQANETAEHIETSRHGKVQATHDIDDAFWALLP</sequence>
<keyword evidence="4" id="KW-0378">Hydrolase</keyword>
<feature type="transmembrane region" description="Helical" evidence="9">
    <location>
        <begin position="431"/>
        <end position="449"/>
    </location>
</feature>
<organism evidence="11 12">
    <name type="scientific">Durusdinium trenchii</name>
    <dbReference type="NCBI Taxonomy" id="1381693"/>
    <lineage>
        <taxon>Eukaryota</taxon>
        <taxon>Sar</taxon>
        <taxon>Alveolata</taxon>
        <taxon>Dinophyceae</taxon>
        <taxon>Suessiales</taxon>
        <taxon>Symbiodiniaceae</taxon>
        <taxon>Durusdinium</taxon>
    </lineage>
</organism>
<evidence type="ECO:0000256" key="3">
    <source>
        <dbReference type="ARBA" id="ARBA00022692"/>
    </source>
</evidence>
<dbReference type="EMBL" id="CAXAMM010002281">
    <property type="protein sequence ID" value="CAK8995587.1"/>
    <property type="molecule type" value="Genomic_DNA"/>
</dbReference>
<evidence type="ECO:0000259" key="10">
    <source>
        <dbReference type="Pfam" id="PF00626"/>
    </source>
</evidence>
<evidence type="ECO:0000256" key="8">
    <source>
        <dbReference type="SAM" id="MobiDB-lite"/>
    </source>
</evidence>
<dbReference type="InterPro" id="IPR007122">
    <property type="entry name" value="Villin/Gelsolin"/>
</dbReference>
<dbReference type="Pfam" id="PF04258">
    <property type="entry name" value="Peptidase_A22B"/>
    <property type="match status" value="1"/>
</dbReference>
<dbReference type="PANTHER" id="PTHR12174:SF23">
    <property type="entry name" value="MINOR HISTOCOMPATIBILITY ANTIGEN H13"/>
    <property type="match status" value="1"/>
</dbReference>
<keyword evidence="12" id="KW-1185">Reference proteome</keyword>
<dbReference type="SMART" id="SM00730">
    <property type="entry name" value="PSN"/>
    <property type="match status" value="1"/>
</dbReference>
<name>A0ABP0I224_9DINO</name>
<keyword evidence="3 9" id="KW-0812">Transmembrane</keyword>
<comment type="subcellular location">
    <subcellularLocation>
        <location evidence="1">Endoplasmic reticulum membrane</location>
        <topology evidence="1">Multi-pass membrane protein</topology>
    </subcellularLocation>
</comment>
<feature type="domain" description="Gelsolin-like" evidence="10">
    <location>
        <begin position="902"/>
        <end position="954"/>
    </location>
</feature>
<reference evidence="11 12" key="1">
    <citation type="submission" date="2024-02" db="EMBL/GenBank/DDBJ databases">
        <authorList>
            <person name="Chen Y."/>
            <person name="Shah S."/>
            <person name="Dougan E. K."/>
            <person name="Thang M."/>
            <person name="Chan C."/>
        </authorList>
    </citation>
    <scope>NUCLEOTIDE SEQUENCE [LARGE SCALE GENOMIC DNA]</scope>
</reference>
<feature type="region of interest" description="Disordered" evidence="8">
    <location>
        <begin position="1"/>
        <end position="41"/>
    </location>
</feature>
<protein>
    <submittedName>
        <fullName evidence="11">Severin</fullName>
    </submittedName>
</protein>
<dbReference type="InterPro" id="IPR007369">
    <property type="entry name" value="Peptidase_A22B_SPP"/>
</dbReference>
<evidence type="ECO:0000256" key="2">
    <source>
        <dbReference type="ARBA" id="ARBA00006859"/>
    </source>
</evidence>
<dbReference type="SUPFAM" id="SSF55753">
    <property type="entry name" value="Actin depolymerizing proteins"/>
    <property type="match status" value="2"/>
</dbReference>
<dbReference type="PRINTS" id="PR00597">
    <property type="entry name" value="GELSOLIN"/>
</dbReference>
<dbReference type="InterPro" id="IPR029006">
    <property type="entry name" value="ADF-H/Gelsolin-like_dom_sf"/>
</dbReference>
<dbReference type="Proteomes" id="UP001642464">
    <property type="component" value="Unassembled WGS sequence"/>
</dbReference>
<feature type="transmembrane region" description="Helical" evidence="9">
    <location>
        <begin position="200"/>
        <end position="221"/>
    </location>
</feature>
<keyword evidence="5" id="KW-0256">Endoplasmic reticulum</keyword>
<comment type="caution">
    <text evidence="11">The sequence shown here is derived from an EMBL/GenBank/DDBJ whole genome shotgun (WGS) entry which is preliminary data.</text>
</comment>
<dbReference type="SMART" id="SM00262">
    <property type="entry name" value="GEL"/>
    <property type="match status" value="2"/>
</dbReference>
<feature type="compositionally biased region" description="Polar residues" evidence="8">
    <location>
        <begin position="1"/>
        <end position="10"/>
    </location>
</feature>
<evidence type="ECO:0000256" key="7">
    <source>
        <dbReference type="ARBA" id="ARBA00023136"/>
    </source>
</evidence>
<proteinExistence type="inferred from homology"/>
<keyword evidence="7 9" id="KW-0472">Membrane</keyword>
<dbReference type="InterPro" id="IPR007123">
    <property type="entry name" value="Gelsolin-like_dom"/>
</dbReference>
<evidence type="ECO:0000256" key="6">
    <source>
        <dbReference type="ARBA" id="ARBA00022989"/>
    </source>
</evidence>